<gene>
    <name evidence="1" type="ORF">G7066_14600</name>
</gene>
<protein>
    <submittedName>
        <fullName evidence="1">Uncharacterized protein</fullName>
    </submittedName>
</protein>
<dbReference type="EMBL" id="CP049933">
    <property type="protein sequence ID" value="QIM19497.1"/>
    <property type="molecule type" value="Genomic_DNA"/>
</dbReference>
<name>A0ABX6JYV1_9MICO</name>
<proteinExistence type="predicted"/>
<evidence type="ECO:0000313" key="2">
    <source>
        <dbReference type="Proteomes" id="UP000503441"/>
    </source>
</evidence>
<reference evidence="1 2" key="1">
    <citation type="submission" date="2020-03" db="EMBL/GenBank/DDBJ databases">
        <title>Leucobacter sp. nov., isolated from beetles.</title>
        <authorList>
            <person name="Hyun D.-W."/>
            <person name="Bae J.-W."/>
        </authorList>
    </citation>
    <scope>NUCLEOTIDE SEQUENCE [LARGE SCALE GENOMIC DNA]</scope>
    <source>
        <strain evidence="1 2">HDW9A</strain>
    </source>
</reference>
<organism evidence="1 2">
    <name type="scientific">Leucobacter coleopterorum</name>
    <dbReference type="NCBI Taxonomy" id="2714933"/>
    <lineage>
        <taxon>Bacteria</taxon>
        <taxon>Bacillati</taxon>
        <taxon>Actinomycetota</taxon>
        <taxon>Actinomycetes</taxon>
        <taxon>Micrococcales</taxon>
        <taxon>Microbacteriaceae</taxon>
        <taxon>Leucobacter</taxon>
    </lineage>
</organism>
<dbReference type="Proteomes" id="UP000503441">
    <property type="component" value="Chromosome"/>
</dbReference>
<dbReference type="RefSeq" id="WP_166331739.1">
    <property type="nucleotide sequence ID" value="NZ_CP049933.1"/>
</dbReference>
<evidence type="ECO:0000313" key="1">
    <source>
        <dbReference type="EMBL" id="QIM19497.1"/>
    </source>
</evidence>
<sequence>MTKPITFPACEELVTQEEITAHVGDGFIFIPGQSSEDGLLQSALGPSAKAALDQAVQSSYCIWAIPQSDGSTVLLSAELPDKARDTFLAELRASDFTETEINGSPTFVWETDQHYGPRFVWYGFSGNILVTSLALSPNGEIGKIALARIKEANPST</sequence>
<keyword evidence="2" id="KW-1185">Reference proteome</keyword>
<accession>A0ABX6JYV1</accession>